<protein>
    <submittedName>
        <fullName evidence="2">Uncharacterized protein</fullName>
    </submittedName>
</protein>
<evidence type="ECO:0000313" key="1">
    <source>
        <dbReference type="Proteomes" id="UP000887566"/>
    </source>
</evidence>
<reference evidence="2" key="1">
    <citation type="submission" date="2022-11" db="UniProtKB">
        <authorList>
            <consortium name="WormBaseParasite"/>
        </authorList>
    </citation>
    <scope>IDENTIFICATION</scope>
</reference>
<dbReference type="Proteomes" id="UP000887566">
    <property type="component" value="Unplaced"/>
</dbReference>
<evidence type="ECO:0000313" key="2">
    <source>
        <dbReference type="WBParaSite" id="PSAMB.scaffold8005size6771.g30831.t1"/>
    </source>
</evidence>
<keyword evidence="1" id="KW-1185">Reference proteome</keyword>
<sequence length="57" mass="5981">MRDVGDKRLNSVVNFATVGTAAAAARLAVNPYSVAKIWVETGVPGGKSGSFQAMNWI</sequence>
<proteinExistence type="predicted"/>
<dbReference type="AlphaFoldDB" id="A0A914XIY6"/>
<accession>A0A914XIY6</accession>
<name>A0A914XIY6_9BILA</name>
<organism evidence="1 2">
    <name type="scientific">Plectus sambesii</name>
    <dbReference type="NCBI Taxonomy" id="2011161"/>
    <lineage>
        <taxon>Eukaryota</taxon>
        <taxon>Metazoa</taxon>
        <taxon>Ecdysozoa</taxon>
        <taxon>Nematoda</taxon>
        <taxon>Chromadorea</taxon>
        <taxon>Plectida</taxon>
        <taxon>Plectina</taxon>
        <taxon>Plectoidea</taxon>
        <taxon>Plectidae</taxon>
        <taxon>Plectus</taxon>
    </lineage>
</organism>
<dbReference type="WBParaSite" id="PSAMB.scaffold8005size6771.g30831.t1">
    <property type="protein sequence ID" value="PSAMB.scaffold8005size6771.g30831.t1"/>
    <property type="gene ID" value="PSAMB.scaffold8005size6771.g30831"/>
</dbReference>